<dbReference type="Gene3D" id="1.10.10.10">
    <property type="entry name" value="Winged helix-like DNA-binding domain superfamily/Winged helix DNA-binding domain"/>
    <property type="match status" value="1"/>
</dbReference>
<sequence>MMSADVYESFLHTPTRMVRMSVEQGTSTASPVLVAAVDNDRMALLALQGILPQLMPTARWMWGVGAADEAVRMALDPQTRPRVLMVDMSLGDATGVSVCRTIRSRTDRVLLLGITAFTVETYAERIAAAGAQGIASKADIPQLAQALRTVAAGGTFVPASVHTAATTPLQFHSASDAHRMLVDGTAAAHGNGTDNDGRPAPKLGAKEAETLHLLSRGLTYDQIAAQWGVTASTVRTHAHRAVDKLGAHSLAHAIALWLSR</sequence>
<dbReference type="Proteomes" id="UP000228755">
    <property type="component" value="Unassembled WGS sequence"/>
</dbReference>
<gene>
    <name evidence="5" type="ORF">CUU80_09855</name>
</gene>
<protein>
    <recommendedName>
        <fullName evidence="7">DNA-binding response regulator</fullName>
    </recommendedName>
</protein>
<dbReference type="InterPro" id="IPR000792">
    <property type="entry name" value="Tscrpt_reg_LuxR_C"/>
</dbReference>
<dbReference type="AlphaFoldDB" id="A0A2M9HNG5"/>
<dbReference type="GO" id="GO:0000160">
    <property type="term" value="P:phosphorelay signal transduction system"/>
    <property type="evidence" value="ECO:0007669"/>
    <property type="project" value="InterPro"/>
</dbReference>
<evidence type="ECO:0000256" key="2">
    <source>
        <dbReference type="PROSITE-ProRule" id="PRU00169"/>
    </source>
</evidence>
<dbReference type="PROSITE" id="PS00622">
    <property type="entry name" value="HTH_LUXR_1"/>
    <property type="match status" value="1"/>
</dbReference>
<dbReference type="Pfam" id="PF00196">
    <property type="entry name" value="GerE"/>
    <property type="match status" value="1"/>
</dbReference>
<proteinExistence type="predicted"/>
<feature type="domain" description="HTH luxR-type" evidence="3">
    <location>
        <begin position="196"/>
        <end position="260"/>
    </location>
</feature>
<organism evidence="5 6">
    <name type="scientific">Bifidobacterium scaligerum</name>
    <dbReference type="NCBI Taxonomy" id="2052656"/>
    <lineage>
        <taxon>Bacteria</taxon>
        <taxon>Bacillati</taxon>
        <taxon>Actinomycetota</taxon>
        <taxon>Actinomycetes</taxon>
        <taxon>Bifidobacteriales</taxon>
        <taxon>Bifidobacteriaceae</taxon>
        <taxon>Bifidobacterium</taxon>
    </lineage>
</organism>
<keyword evidence="2" id="KW-0597">Phosphoprotein</keyword>
<keyword evidence="6" id="KW-1185">Reference proteome</keyword>
<dbReference type="GO" id="GO:0006355">
    <property type="term" value="P:regulation of DNA-templated transcription"/>
    <property type="evidence" value="ECO:0007669"/>
    <property type="project" value="InterPro"/>
</dbReference>
<evidence type="ECO:0000313" key="5">
    <source>
        <dbReference type="EMBL" id="PJM78360.1"/>
    </source>
</evidence>
<feature type="modified residue" description="4-aspartylphosphate" evidence="2">
    <location>
        <position position="87"/>
    </location>
</feature>
<dbReference type="CDD" id="cd06170">
    <property type="entry name" value="LuxR_C_like"/>
    <property type="match status" value="1"/>
</dbReference>
<dbReference type="Gene3D" id="3.40.50.2300">
    <property type="match status" value="1"/>
</dbReference>
<dbReference type="SUPFAM" id="SSF46894">
    <property type="entry name" value="C-terminal effector domain of the bipartite response regulators"/>
    <property type="match status" value="1"/>
</dbReference>
<name>A0A2M9HNG5_9BIFI</name>
<dbReference type="PROSITE" id="PS50110">
    <property type="entry name" value="RESPONSE_REGULATORY"/>
    <property type="match status" value="1"/>
</dbReference>
<dbReference type="SUPFAM" id="SSF52172">
    <property type="entry name" value="CheY-like"/>
    <property type="match status" value="1"/>
</dbReference>
<keyword evidence="1" id="KW-0238">DNA-binding</keyword>
<evidence type="ECO:0000256" key="1">
    <source>
        <dbReference type="ARBA" id="ARBA00023125"/>
    </source>
</evidence>
<feature type="domain" description="Response regulatory" evidence="4">
    <location>
        <begin position="33"/>
        <end position="152"/>
    </location>
</feature>
<dbReference type="GO" id="GO:0003677">
    <property type="term" value="F:DNA binding"/>
    <property type="evidence" value="ECO:0007669"/>
    <property type="project" value="UniProtKB-KW"/>
</dbReference>
<dbReference type="SMART" id="SM00421">
    <property type="entry name" value="HTH_LUXR"/>
    <property type="match status" value="1"/>
</dbReference>
<dbReference type="PANTHER" id="PTHR43214:SF43">
    <property type="entry name" value="TWO-COMPONENT RESPONSE REGULATOR"/>
    <property type="match status" value="1"/>
</dbReference>
<comment type="caution">
    <text evidence="5">The sequence shown here is derived from an EMBL/GenBank/DDBJ whole genome shotgun (WGS) entry which is preliminary data.</text>
</comment>
<dbReference type="PANTHER" id="PTHR43214">
    <property type="entry name" value="TWO-COMPONENT RESPONSE REGULATOR"/>
    <property type="match status" value="1"/>
</dbReference>
<accession>A0A2M9HNG5</accession>
<dbReference type="InterPro" id="IPR039420">
    <property type="entry name" value="WalR-like"/>
</dbReference>
<dbReference type="PRINTS" id="PR00038">
    <property type="entry name" value="HTHLUXR"/>
</dbReference>
<dbReference type="PROSITE" id="PS50043">
    <property type="entry name" value="HTH_LUXR_2"/>
    <property type="match status" value="1"/>
</dbReference>
<dbReference type="InterPro" id="IPR011006">
    <property type="entry name" value="CheY-like_superfamily"/>
</dbReference>
<reference evidence="5 6" key="1">
    <citation type="submission" date="2017-11" db="EMBL/GenBank/DDBJ databases">
        <title>Draft genome sequences of strains TRE 1, TRE D, TRE H and TRI 7, isolated from tamarins, belonging to four potential novel Bifidobacterium species.</title>
        <authorList>
            <person name="Mattarelli P."/>
            <person name="Modesto M."/>
            <person name="Bonetti A."/>
            <person name="Puglisi E."/>
            <person name="Morelli L."/>
        </authorList>
    </citation>
    <scope>NUCLEOTIDE SEQUENCE [LARGE SCALE GENOMIC DNA]</scope>
    <source>
        <strain evidence="6">TRED</strain>
    </source>
</reference>
<evidence type="ECO:0008006" key="7">
    <source>
        <dbReference type="Google" id="ProtNLM"/>
    </source>
</evidence>
<dbReference type="InterPro" id="IPR001789">
    <property type="entry name" value="Sig_transdc_resp-reg_receiver"/>
</dbReference>
<dbReference type="Pfam" id="PF00072">
    <property type="entry name" value="Response_reg"/>
    <property type="match status" value="1"/>
</dbReference>
<dbReference type="InterPro" id="IPR016032">
    <property type="entry name" value="Sig_transdc_resp-reg_C-effctor"/>
</dbReference>
<evidence type="ECO:0000313" key="6">
    <source>
        <dbReference type="Proteomes" id="UP000228755"/>
    </source>
</evidence>
<dbReference type="EMBL" id="PGLQ01000010">
    <property type="protein sequence ID" value="PJM78360.1"/>
    <property type="molecule type" value="Genomic_DNA"/>
</dbReference>
<dbReference type="InterPro" id="IPR036388">
    <property type="entry name" value="WH-like_DNA-bd_sf"/>
</dbReference>
<evidence type="ECO:0000259" key="4">
    <source>
        <dbReference type="PROSITE" id="PS50110"/>
    </source>
</evidence>
<evidence type="ECO:0000259" key="3">
    <source>
        <dbReference type="PROSITE" id="PS50043"/>
    </source>
</evidence>